<sequence>MRCRVSFISCIKRYLKGFRNVNVSVRNVVLSPSQLLSGKVALITGASRGIGFAIAQQYINAGAKVIGVAKTEAGLILTKQQLGDHFQYIIADFSQYDQLSSVVAKALDVHGRIDIMVNAAGIKNGQEERYWDFESNDFDYAIAVNVKAPFFLSRDVIKYFLDNKIHGHIINIIGIKGLIGEGSPYSISKFGLSGMTKGLARRFAPNGIVINGISPGATMAGHNILSKDKNMLNFGSPNMRMAEPQEIANIALFLASGMADNMVGTIVVSDGGQILQYQNNRY</sequence>
<gene>
    <name evidence="3" type="ORF">DWZ95_10425</name>
</gene>
<accession>A0A415N9C5</accession>
<dbReference type="InterPro" id="IPR036291">
    <property type="entry name" value="NAD(P)-bd_dom_sf"/>
</dbReference>
<protein>
    <submittedName>
        <fullName evidence="3">SDR family NAD(P)-dependent oxidoreductase</fullName>
    </submittedName>
</protein>
<dbReference type="InterPro" id="IPR020904">
    <property type="entry name" value="Sc_DH/Rdtase_CS"/>
</dbReference>
<dbReference type="Gene3D" id="3.40.50.720">
    <property type="entry name" value="NAD(P)-binding Rossmann-like Domain"/>
    <property type="match status" value="1"/>
</dbReference>
<reference evidence="3 4" key="1">
    <citation type="submission" date="2018-08" db="EMBL/GenBank/DDBJ databases">
        <title>A genome reference for cultivated species of the human gut microbiota.</title>
        <authorList>
            <person name="Zou Y."/>
            <person name="Xue W."/>
            <person name="Luo G."/>
        </authorList>
    </citation>
    <scope>NUCLEOTIDE SEQUENCE [LARGE SCALE GENOMIC DNA]</scope>
    <source>
        <strain evidence="3 4">AF36-16BH</strain>
    </source>
</reference>
<name>A0A415N9C5_9BACE</name>
<dbReference type="GO" id="GO:0016616">
    <property type="term" value="F:oxidoreductase activity, acting on the CH-OH group of donors, NAD or NADP as acceptor"/>
    <property type="evidence" value="ECO:0007669"/>
    <property type="project" value="TreeGrafter"/>
</dbReference>
<comment type="caution">
    <text evidence="3">The sequence shown here is derived from an EMBL/GenBank/DDBJ whole genome shotgun (WGS) entry which is preliminary data.</text>
</comment>
<dbReference type="AlphaFoldDB" id="A0A415N9C5"/>
<organism evidence="3 4">
    <name type="scientific">Bacteroides intestinalis</name>
    <dbReference type="NCBI Taxonomy" id="329854"/>
    <lineage>
        <taxon>Bacteria</taxon>
        <taxon>Pseudomonadati</taxon>
        <taxon>Bacteroidota</taxon>
        <taxon>Bacteroidia</taxon>
        <taxon>Bacteroidales</taxon>
        <taxon>Bacteroidaceae</taxon>
        <taxon>Bacteroides</taxon>
    </lineage>
</organism>
<dbReference type="CDD" id="cd05233">
    <property type="entry name" value="SDR_c"/>
    <property type="match status" value="1"/>
</dbReference>
<dbReference type="Pfam" id="PF00106">
    <property type="entry name" value="adh_short"/>
    <property type="match status" value="1"/>
</dbReference>
<evidence type="ECO:0000256" key="1">
    <source>
        <dbReference type="ARBA" id="ARBA00006484"/>
    </source>
</evidence>
<comment type="similarity">
    <text evidence="1 2">Belongs to the short-chain dehydrogenases/reductases (SDR) family.</text>
</comment>
<evidence type="ECO:0000313" key="3">
    <source>
        <dbReference type="EMBL" id="RHL93214.1"/>
    </source>
</evidence>
<evidence type="ECO:0000313" key="4">
    <source>
        <dbReference type="Proteomes" id="UP000285013"/>
    </source>
</evidence>
<dbReference type="PRINTS" id="PR00081">
    <property type="entry name" value="GDHRDH"/>
</dbReference>
<dbReference type="InterPro" id="IPR002347">
    <property type="entry name" value="SDR_fam"/>
</dbReference>
<dbReference type="SUPFAM" id="SSF51735">
    <property type="entry name" value="NAD(P)-binding Rossmann-fold domains"/>
    <property type="match status" value="1"/>
</dbReference>
<dbReference type="PRINTS" id="PR00080">
    <property type="entry name" value="SDRFAMILY"/>
</dbReference>
<dbReference type="FunFam" id="3.40.50.720:FF:000084">
    <property type="entry name" value="Short-chain dehydrogenase reductase"/>
    <property type="match status" value="1"/>
</dbReference>
<dbReference type="PROSITE" id="PS00061">
    <property type="entry name" value="ADH_SHORT"/>
    <property type="match status" value="1"/>
</dbReference>
<proteinExistence type="inferred from homology"/>
<dbReference type="PANTHER" id="PTHR42760">
    <property type="entry name" value="SHORT-CHAIN DEHYDROGENASES/REDUCTASES FAMILY MEMBER"/>
    <property type="match status" value="1"/>
</dbReference>
<evidence type="ECO:0000256" key="2">
    <source>
        <dbReference type="RuleBase" id="RU000363"/>
    </source>
</evidence>
<dbReference type="EMBL" id="QRPE01000010">
    <property type="protein sequence ID" value="RHL93214.1"/>
    <property type="molecule type" value="Genomic_DNA"/>
</dbReference>
<dbReference type="Proteomes" id="UP000285013">
    <property type="component" value="Unassembled WGS sequence"/>
</dbReference>